<dbReference type="GO" id="GO:0016020">
    <property type="term" value="C:membrane"/>
    <property type="evidence" value="ECO:0007669"/>
    <property type="project" value="UniProtKB-SubCell"/>
</dbReference>
<feature type="transmembrane region" description="Helical" evidence="5">
    <location>
        <begin position="108"/>
        <end position="130"/>
    </location>
</feature>
<organism evidence="7 8">
    <name type="scientific">Sphingobium xenophagum</name>
    <dbReference type="NCBI Taxonomy" id="121428"/>
    <lineage>
        <taxon>Bacteria</taxon>
        <taxon>Pseudomonadati</taxon>
        <taxon>Pseudomonadota</taxon>
        <taxon>Alphaproteobacteria</taxon>
        <taxon>Sphingomonadales</taxon>
        <taxon>Sphingomonadaceae</taxon>
        <taxon>Sphingobium</taxon>
    </lineage>
</organism>
<evidence type="ECO:0000313" key="7">
    <source>
        <dbReference type="EMBL" id="ASY45845.1"/>
    </source>
</evidence>
<comment type="subcellular location">
    <subcellularLocation>
        <location evidence="1">Membrane</location>
    </subcellularLocation>
</comment>
<keyword evidence="4 5" id="KW-0472">Membrane</keyword>
<dbReference type="GO" id="GO:0005506">
    <property type="term" value="F:iron ion binding"/>
    <property type="evidence" value="ECO:0007669"/>
    <property type="project" value="InterPro"/>
</dbReference>
<gene>
    <name evidence="7" type="ORF">CJD35_14950</name>
</gene>
<reference evidence="7 8" key="1">
    <citation type="submission" date="2017-08" db="EMBL/GenBank/DDBJ databases">
        <title>Whole Genome Sequence of Sphingobium hydrophobicum C1: Insights into Adaption to the Electronic-waste Contaminated Sediment.</title>
        <authorList>
            <person name="Song D."/>
            <person name="Chen X."/>
            <person name="Xu M."/>
        </authorList>
    </citation>
    <scope>NUCLEOTIDE SEQUENCE [LARGE SCALE GENOMIC DNA]</scope>
    <source>
        <strain evidence="7 8">C1</strain>
    </source>
</reference>
<dbReference type="Proteomes" id="UP000217141">
    <property type="component" value="Chromosome II"/>
</dbReference>
<dbReference type="InterPro" id="IPR050307">
    <property type="entry name" value="Sterol_Desaturase_Related"/>
</dbReference>
<feature type="transmembrane region" description="Helical" evidence="5">
    <location>
        <begin position="238"/>
        <end position="257"/>
    </location>
</feature>
<feature type="domain" description="Fatty acid hydroxylase" evidence="6">
    <location>
        <begin position="159"/>
        <end position="307"/>
    </location>
</feature>
<dbReference type="PANTHER" id="PTHR11863">
    <property type="entry name" value="STEROL DESATURASE"/>
    <property type="match status" value="1"/>
</dbReference>
<feature type="transmembrane region" description="Helical" evidence="5">
    <location>
        <begin position="209"/>
        <end position="232"/>
    </location>
</feature>
<keyword evidence="3 5" id="KW-1133">Transmembrane helix</keyword>
<evidence type="ECO:0000256" key="4">
    <source>
        <dbReference type="ARBA" id="ARBA00023136"/>
    </source>
</evidence>
<dbReference type="GO" id="GO:0016491">
    <property type="term" value="F:oxidoreductase activity"/>
    <property type="evidence" value="ECO:0007669"/>
    <property type="project" value="InterPro"/>
</dbReference>
<feature type="transmembrane region" description="Helical" evidence="5">
    <location>
        <begin position="55"/>
        <end position="74"/>
    </location>
</feature>
<keyword evidence="2 5" id="KW-0812">Transmembrane</keyword>
<evidence type="ECO:0000256" key="2">
    <source>
        <dbReference type="ARBA" id="ARBA00022692"/>
    </source>
</evidence>
<evidence type="ECO:0000259" key="6">
    <source>
        <dbReference type="Pfam" id="PF04116"/>
    </source>
</evidence>
<sequence length="367" mass="41445">MESSRTDRLADIARLQAALSSRSAHACRQEVIMDNSNLWSGIRAFYEPTIEIMAMWMWGLPLFAAVVAIIFILSERPNGPISFKMLLNAAFPRDLHSHASARVDRWNAIILFVIGFPLVGLFALNGLAIATNVANLLSAEFGATAPLLHAAWAIVAVQFLVFFLATDFMGYWVHYWCHTNPFLWTLHKPHHTAETLTPWTLYRQHPIEFFIVNAVPAVFGGLVTGVALYATGTALHPGTMACVGIMAYILFFVIDFLSHVHVPVSYGWLDRIVLAPVMHNLHHSIELHHRDKNNAVVLTLWDWMFGTLYLPKKGETWRWGVNEEEFGDQNPHKTLKGFYGEPFVVAGRQIRDLVRVGRRHEAEADPK</sequence>
<dbReference type="EMBL" id="CP022746">
    <property type="protein sequence ID" value="ASY45845.1"/>
    <property type="molecule type" value="Genomic_DNA"/>
</dbReference>
<dbReference type="AlphaFoldDB" id="A0A249MXB0"/>
<name>A0A249MXB0_SPHXE</name>
<evidence type="ECO:0000256" key="1">
    <source>
        <dbReference type="ARBA" id="ARBA00004370"/>
    </source>
</evidence>
<feature type="transmembrane region" description="Helical" evidence="5">
    <location>
        <begin position="150"/>
        <end position="173"/>
    </location>
</feature>
<evidence type="ECO:0000256" key="3">
    <source>
        <dbReference type="ARBA" id="ARBA00022989"/>
    </source>
</evidence>
<dbReference type="KEGG" id="shyd:CJD35_14950"/>
<dbReference type="Pfam" id="PF04116">
    <property type="entry name" value="FA_hydroxylase"/>
    <property type="match status" value="1"/>
</dbReference>
<protein>
    <recommendedName>
        <fullName evidence="6">Fatty acid hydroxylase domain-containing protein</fullName>
    </recommendedName>
</protein>
<accession>A0A249MXB0</accession>
<dbReference type="GO" id="GO:0008610">
    <property type="term" value="P:lipid biosynthetic process"/>
    <property type="evidence" value="ECO:0007669"/>
    <property type="project" value="InterPro"/>
</dbReference>
<proteinExistence type="predicted"/>
<evidence type="ECO:0000256" key="5">
    <source>
        <dbReference type="SAM" id="Phobius"/>
    </source>
</evidence>
<evidence type="ECO:0000313" key="8">
    <source>
        <dbReference type="Proteomes" id="UP000217141"/>
    </source>
</evidence>
<dbReference type="InterPro" id="IPR006694">
    <property type="entry name" value="Fatty_acid_hydroxylase"/>
</dbReference>